<organism evidence="1 2">
    <name type="scientific">Endozoicomonas gorgoniicola</name>
    <dbReference type="NCBI Taxonomy" id="1234144"/>
    <lineage>
        <taxon>Bacteria</taxon>
        <taxon>Pseudomonadati</taxon>
        <taxon>Pseudomonadota</taxon>
        <taxon>Gammaproteobacteria</taxon>
        <taxon>Oceanospirillales</taxon>
        <taxon>Endozoicomonadaceae</taxon>
        <taxon>Endozoicomonas</taxon>
    </lineage>
</organism>
<name>A0ABT3MXD9_9GAMM</name>
<dbReference type="EMBL" id="JAPFCC010000001">
    <property type="protein sequence ID" value="MCW7554043.1"/>
    <property type="molecule type" value="Genomic_DNA"/>
</dbReference>
<dbReference type="RefSeq" id="WP_262563781.1">
    <property type="nucleotide sequence ID" value="NZ_JAPFCC010000001.1"/>
</dbReference>
<accession>A0ABT3MXD9</accession>
<protein>
    <recommendedName>
        <fullName evidence="3">Transposase InsH N-terminal domain-containing protein</fullName>
    </recommendedName>
</protein>
<sequence>MRKKRTPQFSTDLPYRDHAIYDELCSLSQWLDAHSQFIDWVFNDLRSEAIHDTGRDALSAESVLRVDFLRQRFQFSFECLAFVLMDSPLYRAFCRLAPNQTPHKSSLQSLVCSITATTYRRIHRAQLKTAREQKIETGRVAAIDSTVTATNIKAPYDSDLLGTSVKEMCRLLEQGVGFTPEPLY</sequence>
<dbReference type="Proteomes" id="UP001209854">
    <property type="component" value="Unassembled WGS sequence"/>
</dbReference>
<reference evidence="1 2" key="1">
    <citation type="submission" date="2022-10" db="EMBL/GenBank/DDBJ databases">
        <title>High-quality genome sequences of two octocoral-associated bacteria, Endozoicomonas euniceicola EF212 and Endozoicomonas gorgoniicola PS125.</title>
        <authorList>
            <person name="Chiou Y.-J."/>
            <person name="Chen Y.-H."/>
        </authorList>
    </citation>
    <scope>NUCLEOTIDE SEQUENCE [LARGE SCALE GENOMIC DNA]</scope>
    <source>
        <strain evidence="1 2">PS125</strain>
    </source>
</reference>
<evidence type="ECO:0000313" key="2">
    <source>
        <dbReference type="Proteomes" id="UP001209854"/>
    </source>
</evidence>
<evidence type="ECO:0008006" key="3">
    <source>
        <dbReference type="Google" id="ProtNLM"/>
    </source>
</evidence>
<evidence type="ECO:0000313" key="1">
    <source>
        <dbReference type="EMBL" id="MCW7554043.1"/>
    </source>
</evidence>
<proteinExistence type="predicted"/>
<keyword evidence="2" id="KW-1185">Reference proteome</keyword>
<gene>
    <name evidence="1" type="ORF">NX722_15730</name>
</gene>
<comment type="caution">
    <text evidence="1">The sequence shown here is derived from an EMBL/GenBank/DDBJ whole genome shotgun (WGS) entry which is preliminary data.</text>
</comment>